<evidence type="ECO:0000313" key="2">
    <source>
        <dbReference type="EMBL" id="RNB81991.1"/>
    </source>
</evidence>
<dbReference type="InterPro" id="IPR001119">
    <property type="entry name" value="SLH_dom"/>
</dbReference>
<gene>
    <name evidence="2" type="ORF">EDM56_24305</name>
</gene>
<accession>A0A3M8D325</accession>
<proteinExistence type="predicted"/>
<dbReference type="EMBL" id="RHHQ01000021">
    <property type="protein sequence ID" value="RNB81991.1"/>
    <property type="molecule type" value="Genomic_DNA"/>
</dbReference>
<evidence type="ECO:0000313" key="3">
    <source>
        <dbReference type="Proteomes" id="UP000271031"/>
    </source>
</evidence>
<feature type="domain" description="SLH" evidence="1">
    <location>
        <begin position="37"/>
        <end position="100"/>
    </location>
</feature>
<dbReference type="Proteomes" id="UP000271031">
    <property type="component" value="Unassembled WGS sequence"/>
</dbReference>
<organism evidence="2 3">
    <name type="scientific">Brevibacillus fluminis</name>
    <dbReference type="NCBI Taxonomy" id="511487"/>
    <lineage>
        <taxon>Bacteria</taxon>
        <taxon>Bacillati</taxon>
        <taxon>Bacillota</taxon>
        <taxon>Bacilli</taxon>
        <taxon>Bacillales</taxon>
        <taxon>Paenibacillaceae</taxon>
        <taxon>Brevibacillus</taxon>
    </lineage>
</organism>
<comment type="caution">
    <text evidence="2">The sequence shown here is derived from an EMBL/GenBank/DDBJ whole genome shotgun (WGS) entry which is preliminary data.</text>
</comment>
<reference evidence="2 3" key="1">
    <citation type="submission" date="2018-10" db="EMBL/GenBank/DDBJ databases">
        <title>Phylogenomics of Brevibacillus.</title>
        <authorList>
            <person name="Dunlap C."/>
        </authorList>
    </citation>
    <scope>NUCLEOTIDE SEQUENCE [LARGE SCALE GENOMIC DNA]</scope>
    <source>
        <strain evidence="2 3">JCM 15716</strain>
    </source>
</reference>
<dbReference type="PROSITE" id="PS51272">
    <property type="entry name" value="SLH"/>
    <property type="match status" value="1"/>
</dbReference>
<dbReference type="AlphaFoldDB" id="A0A3M8D325"/>
<name>A0A3M8D325_9BACL</name>
<keyword evidence="3" id="KW-1185">Reference proteome</keyword>
<protein>
    <submittedName>
        <fullName evidence="2">S-layer homology domain-containing protein</fullName>
    </submittedName>
</protein>
<evidence type="ECO:0000259" key="1">
    <source>
        <dbReference type="PROSITE" id="PS51272"/>
    </source>
</evidence>
<dbReference type="OrthoDB" id="2463453at2"/>
<sequence>MEGEFFMKKSMQMVVAVVAILGTAATYSPSFAAEKPATVVAQSDYAAHPLKNSIDYVLKNRLMWTFPDGSFRPEQVVTQAELVTSLVTIKGVKKAAPVPEIAAGHWAKAAYEKAKADGMLDGVTIRPYAVLTREEAAYLVINAMQSVRNSRGLKNNENYYKNLPNIQFVVGYRWIPKKAGKFPNGVSTTAYDGLSNYTRAEQAFTINQLHVDLNEMAQANKLADEFHTSLKVKSGVISGKAVTGTNQVNTDITILYKDGKFKIIKTDNSVFREDVKKVARVIFGTVTPYRKGLVEYRYDSFDPPLRERRWY</sequence>
<dbReference type="Pfam" id="PF00395">
    <property type="entry name" value="SLH"/>
    <property type="match status" value="1"/>
</dbReference>